<name>A0A5J5EIT7_9PEZI</name>
<accession>A0A5J5EIT7</accession>
<evidence type="ECO:0000313" key="1">
    <source>
        <dbReference type="EMBL" id="KAA8894856.1"/>
    </source>
</evidence>
<proteinExistence type="predicted"/>
<reference evidence="1 2" key="1">
    <citation type="submission" date="2019-09" db="EMBL/GenBank/DDBJ databases">
        <title>Draft genome of the ectomycorrhizal ascomycete Sphaerosporella brunnea.</title>
        <authorList>
            <consortium name="DOE Joint Genome Institute"/>
            <person name="Benucci G.M."/>
            <person name="Marozzi G."/>
            <person name="Antonielli L."/>
            <person name="Sanchez S."/>
            <person name="Marco P."/>
            <person name="Wang X."/>
            <person name="Falini L.B."/>
            <person name="Barry K."/>
            <person name="Haridas S."/>
            <person name="Lipzen A."/>
            <person name="Labutti K."/>
            <person name="Grigoriev I.V."/>
            <person name="Murat C."/>
            <person name="Martin F."/>
            <person name="Albertini E."/>
            <person name="Donnini D."/>
            <person name="Bonito G."/>
        </authorList>
    </citation>
    <scope>NUCLEOTIDE SEQUENCE [LARGE SCALE GENOMIC DNA]</scope>
    <source>
        <strain evidence="1 2">Sb_GMNB300</strain>
    </source>
</reference>
<evidence type="ECO:0000313" key="2">
    <source>
        <dbReference type="Proteomes" id="UP000326924"/>
    </source>
</evidence>
<comment type="caution">
    <text evidence="1">The sequence shown here is derived from an EMBL/GenBank/DDBJ whole genome shotgun (WGS) entry which is preliminary data.</text>
</comment>
<sequence length="111" mass="12619">MSTAEAHVEKHGRRGPDAVLYKFVAVGEDPGAERLLASLDDDPLIGDYIDCIYNQHLEEMYSFDTGLKWGVSDYKRSERTMLNRGSSTIWRSVLKSTEIPDSDVEYEDDEN</sequence>
<gene>
    <name evidence="1" type="ORF">FN846DRAFT_998732</name>
</gene>
<dbReference type="AlphaFoldDB" id="A0A5J5EIT7"/>
<dbReference type="EMBL" id="VXIS01000305">
    <property type="protein sequence ID" value="KAA8894856.1"/>
    <property type="molecule type" value="Genomic_DNA"/>
</dbReference>
<dbReference type="Proteomes" id="UP000326924">
    <property type="component" value="Unassembled WGS sequence"/>
</dbReference>
<protein>
    <submittedName>
        <fullName evidence="1">Uncharacterized protein</fullName>
    </submittedName>
</protein>
<dbReference type="InParanoid" id="A0A5J5EIT7"/>
<dbReference type="OrthoDB" id="2142040at2759"/>
<keyword evidence="2" id="KW-1185">Reference proteome</keyword>
<organism evidence="1 2">
    <name type="scientific">Sphaerosporella brunnea</name>
    <dbReference type="NCBI Taxonomy" id="1250544"/>
    <lineage>
        <taxon>Eukaryota</taxon>
        <taxon>Fungi</taxon>
        <taxon>Dikarya</taxon>
        <taxon>Ascomycota</taxon>
        <taxon>Pezizomycotina</taxon>
        <taxon>Pezizomycetes</taxon>
        <taxon>Pezizales</taxon>
        <taxon>Pyronemataceae</taxon>
        <taxon>Sphaerosporella</taxon>
    </lineage>
</organism>